<dbReference type="PANTHER" id="PTHR42923">
    <property type="entry name" value="PROTOPORPHYRINOGEN OXIDASE"/>
    <property type="match status" value="1"/>
</dbReference>
<keyword evidence="8 11" id="KW-0350">Heme biosynthesis</keyword>
<keyword evidence="15" id="KW-1185">Reference proteome</keyword>
<gene>
    <name evidence="14" type="ORF">HK097_007029</name>
</gene>
<comment type="pathway">
    <text evidence="2 11">Porphyrin-containing compound metabolism; protoporphyrin-IX biosynthesis; protoporphyrin-IX from protoporphyrinogen-IX: step 1/1.</text>
</comment>
<accession>A0AAD5SKL1</accession>
<keyword evidence="5 11" id="KW-0285">Flavoprotein</keyword>
<organism evidence="14 15">
    <name type="scientific">Rhizophlyctis rosea</name>
    <dbReference type="NCBI Taxonomy" id="64517"/>
    <lineage>
        <taxon>Eukaryota</taxon>
        <taxon>Fungi</taxon>
        <taxon>Fungi incertae sedis</taxon>
        <taxon>Chytridiomycota</taxon>
        <taxon>Chytridiomycota incertae sedis</taxon>
        <taxon>Chytridiomycetes</taxon>
        <taxon>Rhizophlyctidales</taxon>
        <taxon>Rhizophlyctidaceae</taxon>
        <taxon>Rhizophlyctis</taxon>
    </lineage>
</organism>
<dbReference type="Proteomes" id="UP001212841">
    <property type="component" value="Unassembled WGS sequence"/>
</dbReference>
<evidence type="ECO:0000256" key="7">
    <source>
        <dbReference type="ARBA" id="ARBA00023002"/>
    </source>
</evidence>
<evidence type="ECO:0000259" key="13">
    <source>
        <dbReference type="Pfam" id="PF01593"/>
    </source>
</evidence>
<comment type="subcellular location">
    <subcellularLocation>
        <location evidence="11">Mitochondrion inner membrane</location>
    </subcellularLocation>
</comment>
<sequence length="591" mass="65131">MGEAGTITLDLIHKLGLQSQTLVVQSAHPAAQNRYILSNDIPYKLPNSVKSLLFDKCPPLEGVIRAMFREPLQPQSTARDETIYEYCSRRIGPQLTDNVVSALAHGIYAGDIRELSVRSTFNFLWELEKKHGSITRGLMKPPDFTPVEHLVEDEAAINFVKLVKKGAMFSFKGGLQTFTDALQKDLEGRENVEVVNARVMGLKFADEGVTINTNQDHPIQATHVISALPSQILAPLLPSSAQTTTHILTQTAAVTVAVVNLAFKGNVVPIQGFGYLIPKKEAEKEGVLGVVFDSSALPNQDDPELGEVTRLTVMMGGHLWGRHFEGVGEEGLLERALEHVGRTLKIDRNALLSSLVSVQRDCIPQYRIGHWERMKQLEETLGSELGGRLSVVGSSYGGVSVNDCVKNGKEVAEKVVEKVTGRPVVKPQAIRHAMMRPPGAPKPDPFDEMLGTRARRGHLQERQIETPGSRSYSTFARVPMGRVGSVRSYSTTAAMAPDARLTFTARYGKLIAAFLLYGSLPFILLQSLHQGLTFEELRIEESEKLKELEIEAEKLRVRAEEAQRVRRDGGEVGMVVGGKGASGWSWWPFWG</sequence>
<evidence type="ECO:0000256" key="1">
    <source>
        <dbReference type="ARBA" id="ARBA00002600"/>
    </source>
</evidence>
<keyword evidence="7 11" id="KW-0560">Oxidoreductase</keyword>
<dbReference type="InterPro" id="IPR050464">
    <property type="entry name" value="Zeta_carotene_desat/Oxidored"/>
</dbReference>
<comment type="caution">
    <text evidence="14">The sequence shown here is derived from an EMBL/GenBank/DDBJ whole genome shotgun (WGS) entry which is preliminary data.</text>
</comment>
<dbReference type="GO" id="GO:0006782">
    <property type="term" value="P:protoporphyrinogen IX biosynthetic process"/>
    <property type="evidence" value="ECO:0007669"/>
    <property type="project" value="UniProtKB-UniRule"/>
</dbReference>
<dbReference type="SUPFAM" id="SSF51905">
    <property type="entry name" value="FAD/NAD(P)-binding domain"/>
    <property type="match status" value="1"/>
</dbReference>
<evidence type="ECO:0000256" key="2">
    <source>
        <dbReference type="ARBA" id="ARBA00005073"/>
    </source>
</evidence>
<evidence type="ECO:0000256" key="5">
    <source>
        <dbReference type="ARBA" id="ARBA00022630"/>
    </source>
</evidence>
<proteinExistence type="inferred from homology"/>
<keyword evidence="12" id="KW-0175">Coiled coil</keyword>
<reference evidence="14" key="1">
    <citation type="submission" date="2020-05" db="EMBL/GenBank/DDBJ databases">
        <title>Phylogenomic resolution of chytrid fungi.</title>
        <authorList>
            <person name="Stajich J.E."/>
            <person name="Amses K."/>
            <person name="Simmons R."/>
            <person name="Seto K."/>
            <person name="Myers J."/>
            <person name="Bonds A."/>
            <person name="Quandt C.A."/>
            <person name="Barry K."/>
            <person name="Liu P."/>
            <person name="Grigoriev I."/>
            <person name="Longcore J.E."/>
            <person name="James T.Y."/>
        </authorList>
    </citation>
    <scope>NUCLEOTIDE SEQUENCE</scope>
    <source>
        <strain evidence="14">JEL0318</strain>
    </source>
</reference>
<evidence type="ECO:0000256" key="4">
    <source>
        <dbReference type="ARBA" id="ARBA00012867"/>
    </source>
</evidence>
<dbReference type="EMBL" id="JADGJD010000034">
    <property type="protein sequence ID" value="KAJ3056416.1"/>
    <property type="molecule type" value="Genomic_DNA"/>
</dbReference>
<evidence type="ECO:0000256" key="12">
    <source>
        <dbReference type="SAM" id="Coils"/>
    </source>
</evidence>
<keyword evidence="9 11" id="KW-0627">Porphyrin biosynthesis</keyword>
<keyword evidence="6 11" id="KW-0274">FAD</keyword>
<comment type="similarity">
    <text evidence="3 11">Belongs to the protoporphyrinogen/coproporphyrinogen oxidase family. Protoporphyrinogen oxidase subfamily.</text>
</comment>
<protein>
    <recommendedName>
        <fullName evidence="4 11">Protoporphyrinogen oxidase</fullName>
        <ecNumber evidence="4 11">1.3.3.4</ecNumber>
    </recommendedName>
</protein>
<dbReference type="EC" id="1.3.3.4" evidence="4 11"/>
<dbReference type="SUPFAM" id="SSF54373">
    <property type="entry name" value="FAD-linked reductases, C-terminal domain"/>
    <property type="match status" value="1"/>
</dbReference>
<evidence type="ECO:0000256" key="3">
    <source>
        <dbReference type="ARBA" id="ARBA00010551"/>
    </source>
</evidence>
<evidence type="ECO:0000313" key="15">
    <source>
        <dbReference type="Proteomes" id="UP001212841"/>
    </source>
</evidence>
<dbReference type="AlphaFoldDB" id="A0AAD5SKL1"/>
<comment type="catalytic activity">
    <reaction evidence="10 11">
        <text>protoporphyrinogen IX + 3 O2 = protoporphyrin IX + 3 H2O2</text>
        <dbReference type="Rhea" id="RHEA:25576"/>
        <dbReference type="ChEBI" id="CHEBI:15379"/>
        <dbReference type="ChEBI" id="CHEBI:16240"/>
        <dbReference type="ChEBI" id="CHEBI:57306"/>
        <dbReference type="ChEBI" id="CHEBI:57307"/>
        <dbReference type="EC" id="1.3.3.4"/>
    </reaction>
</comment>
<dbReference type="InterPro" id="IPR004572">
    <property type="entry name" value="Protoporphyrinogen_oxidase"/>
</dbReference>
<evidence type="ECO:0000256" key="11">
    <source>
        <dbReference type="RuleBase" id="RU367069"/>
    </source>
</evidence>
<dbReference type="InterPro" id="IPR036188">
    <property type="entry name" value="FAD/NAD-bd_sf"/>
</dbReference>
<dbReference type="NCBIfam" id="TIGR00562">
    <property type="entry name" value="proto_IX_ox"/>
    <property type="match status" value="1"/>
</dbReference>
<dbReference type="Gene3D" id="3.50.50.60">
    <property type="entry name" value="FAD/NAD(P)-binding domain"/>
    <property type="match status" value="1"/>
</dbReference>
<evidence type="ECO:0000256" key="10">
    <source>
        <dbReference type="ARBA" id="ARBA00047554"/>
    </source>
</evidence>
<dbReference type="GO" id="GO:0005743">
    <property type="term" value="C:mitochondrial inner membrane"/>
    <property type="evidence" value="ECO:0007669"/>
    <property type="project" value="UniProtKB-SubCell"/>
</dbReference>
<name>A0AAD5SKL1_9FUNG</name>
<feature type="coiled-coil region" evidence="12">
    <location>
        <begin position="538"/>
        <end position="565"/>
    </location>
</feature>
<feature type="domain" description="Amine oxidase" evidence="13">
    <location>
        <begin position="6"/>
        <end position="415"/>
    </location>
</feature>
<evidence type="ECO:0000256" key="6">
    <source>
        <dbReference type="ARBA" id="ARBA00022827"/>
    </source>
</evidence>
<dbReference type="PANTHER" id="PTHR42923:SF3">
    <property type="entry name" value="PROTOPORPHYRINOGEN OXIDASE"/>
    <property type="match status" value="1"/>
</dbReference>
<evidence type="ECO:0000313" key="14">
    <source>
        <dbReference type="EMBL" id="KAJ3056416.1"/>
    </source>
</evidence>
<dbReference type="GO" id="GO:0004729">
    <property type="term" value="F:oxygen-dependent protoporphyrinogen oxidase activity"/>
    <property type="evidence" value="ECO:0007669"/>
    <property type="project" value="UniProtKB-UniRule"/>
</dbReference>
<evidence type="ECO:0000256" key="8">
    <source>
        <dbReference type="ARBA" id="ARBA00023133"/>
    </source>
</evidence>
<evidence type="ECO:0000256" key="9">
    <source>
        <dbReference type="ARBA" id="ARBA00023244"/>
    </source>
</evidence>
<comment type="cofactor">
    <cofactor evidence="11">
        <name>FAD</name>
        <dbReference type="ChEBI" id="CHEBI:57692"/>
    </cofactor>
    <text evidence="11">Binds 1 FAD per subunit.</text>
</comment>
<comment type="function">
    <text evidence="1 11">Catalyzes the 6-electron oxidation of protoporphyrinogen-IX to form protoporphyrin-IX.</text>
</comment>
<dbReference type="Pfam" id="PF01593">
    <property type="entry name" value="Amino_oxidase"/>
    <property type="match status" value="1"/>
</dbReference>
<dbReference type="InterPro" id="IPR002937">
    <property type="entry name" value="Amino_oxidase"/>
</dbReference>